<dbReference type="EC" id="2.4.1.109" evidence="5"/>
<comment type="subcellular location">
    <subcellularLocation>
        <location evidence="2">Endoplasmic reticulum</location>
    </subcellularLocation>
    <subcellularLocation>
        <location evidence="1">Membrane</location>
        <topology evidence="1">Multi-pass membrane protein</topology>
    </subcellularLocation>
</comment>
<dbReference type="Pfam" id="PF14559">
    <property type="entry name" value="TPR_19"/>
    <property type="match status" value="1"/>
</dbReference>
<dbReference type="GO" id="GO:0004169">
    <property type="term" value="F:dolichyl-phosphate-mannose-protein mannosyltransferase activity"/>
    <property type="evidence" value="ECO:0007669"/>
    <property type="project" value="UniProtKB-EC"/>
</dbReference>
<keyword evidence="12 14" id="KW-0472">Membrane</keyword>
<evidence type="ECO:0000256" key="1">
    <source>
        <dbReference type="ARBA" id="ARBA00004141"/>
    </source>
</evidence>
<dbReference type="GO" id="GO:0005783">
    <property type="term" value="C:endoplasmic reticulum"/>
    <property type="evidence" value="ECO:0007669"/>
    <property type="project" value="UniProtKB-SubCell"/>
</dbReference>
<dbReference type="PANTHER" id="PTHR44395:SF1">
    <property type="entry name" value="PROTEIN O-MANNOSYL-TRANSFERASE TMTC3"/>
    <property type="match status" value="1"/>
</dbReference>
<evidence type="ECO:0000256" key="7">
    <source>
        <dbReference type="ARBA" id="ARBA00022692"/>
    </source>
</evidence>
<comment type="pathway">
    <text evidence="3">Protein modification; protein glycosylation.</text>
</comment>
<dbReference type="EMBL" id="CASHTH010002584">
    <property type="protein sequence ID" value="CAI8032097.1"/>
    <property type="molecule type" value="Genomic_DNA"/>
</dbReference>
<evidence type="ECO:0000256" key="12">
    <source>
        <dbReference type="ARBA" id="ARBA00023136"/>
    </source>
</evidence>
<reference evidence="17" key="1">
    <citation type="submission" date="2023-03" db="EMBL/GenBank/DDBJ databases">
        <authorList>
            <person name="Steffen K."/>
            <person name="Cardenas P."/>
        </authorList>
    </citation>
    <scope>NUCLEOTIDE SEQUENCE</scope>
</reference>
<dbReference type="Proteomes" id="UP001174909">
    <property type="component" value="Unassembled WGS sequence"/>
</dbReference>
<comment type="caution">
    <text evidence="17">The sequence shown here is derived from an EMBL/GenBank/DDBJ whole genome shotgun (WGS) entry which is preliminary data.</text>
</comment>
<evidence type="ECO:0000313" key="18">
    <source>
        <dbReference type="Proteomes" id="UP001174909"/>
    </source>
</evidence>
<keyword evidence="15" id="KW-0732">Signal</keyword>
<dbReference type="AlphaFoldDB" id="A0AA35WZB8"/>
<dbReference type="Pfam" id="PF13181">
    <property type="entry name" value="TPR_8"/>
    <property type="match status" value="1"/>
</dbReference>
<feature type="transmembrane region" description="Helical" evidence="14">
    <location>
        <begin position="409"/>
        <end position="427"/>
    </location>
</feature>
<evidence type="ECO:0000256" key="13">
    <source>
        <dbReference type="PROSITE-ProRule" id="PRU00339"/>
    </source>
</evidence>
<feature type="repeat" description="TPR" evidence="13">
    <location>
        <begin position="488"/>
        <end position="521"/>
    </location>
</feature>
<keyword evidence="7 14" id="KW-0812">Transmembrane</keyword>
<comment type="similarity">
    <text evidence="4">Belongs to the TMTC family.</text>
</comment>
<evidence type="ECO:0000256" key="10">
    <source>
        <dbReference type="ARBA" id="ARBA00022824"/>
    </source>
</evidence>
<dbReference type="InterPro" id="IPR011990">
    <property type="entry name" value="TPR-like_helical_dom_sf"/>
</dbReference>
<gene>
    <name evidence="17" type="ORF">GBAR_LOCUS18175</name>
</gene>
<proteinExistence type="inferred from homology"/>
<feature type="transmembrane region" description="Helical" evidence="14">
    <location>
        <begin position="235"/>
        <end position="257"/>
    </location>
</feature>
<dbReference type="Pfam" id="PF08409">
    <property type="entry name" value="TMTC_DUF1736"/>
    <property type="match status" value="1"/>
</dbReference>
<feature type="transmembrane region" description="Helical" evidence="14">
    <location>
        <begin position="323"/>
        <end position="341"/>
    </location>
</feature>
<dbReference type="InterPro" id="IPR013618">
    <property type="entry name" value="TMTC_DUF1736"/>
</dbReference>
<keyword evidence="8" id="KW-0677">Repeat</keyword>
<evidence type="ECO:0000256" key="14">
    <source>
        <dbReference type="SAM" id="Phobius"/>
    </source>
</evidence>
<organism evidence="17 18">
    <name type="scientific">Geodia barretti</name>
    <name type="common">Barrett's horny sponge</name>
    <dbReference type="NCBI Taxonomy" id="519541"/>
    <lineage>
        <taxon>Eukaryota</taxon>
        <taxon>Metazoa</taxon>
        <taxon>Porifera</taxon>
        <taxon>Demospongiae</taxon>
        <taxon>Heteroscleromorpha</taxon>
        <taxon>Tetractinellida</taxon>
        <taxon>Astrophorina</taxon>
        <taxon>Geodiidae</taxon>
        <taxon>Geodia</taxon>
    </lineage>
</organism>
<feature type="transmembrane region" description="Helical" evidence="14">
    <location>
        <begin position="382"/>
        <end position="402"/>
    </location>
</feature>
<dbReference type="Pfam" id="PF13432">
    <property type="entry name" value="TPR_16"/>
    <property type="match status" value="1"/>
</dbReference>
<feature type="signal peptide" evidence="15">
    <location>
        <begin position="1"/>
        <end position="33"/>
    </location>
</feature>
<evidence type="ECO:0000313" key="17">
    <source>
        <dbReference type="EMBL" id="CAI8032097.1"/>
    </source>
</evidence>
<keyword evidence="18" id="KW-1185">Reference proteome</keyword>
<feature type="repeat" description="TPR" evidence="13">
    <location>
        <begin position="695"/>
        <end position="728"/>
    </location>
</feature>
<dbReference type="PANTHER" id="PTHR44395">
    <property type="match status" value="1"/>
</dbReference>
<evidence type="ECO:0000259" key="16">
    <source>
        <dbReference type="Pfam" id="PF08409"/>
    </source>
</evidence>
<dbReference type="SMART" id="SM00028">
    <property type="entry name" value="TPR"/>
    <property type="match status" value="6"/>
</dbReference>
<evidence type="ECO:0000256" key="3">
    <source>
        <dbReference type="ARBA" id="ARBA00004922"/>
    </source>
</evidence>
<sequence length="744" mass="83328">MCAKKIRSLVTVNRAALLCSLLTICLFLNSLEGELVFDDTAAIVGNDDVQMKTPWRDLLRNDYWGTRMNSTASHKSYRPLTVATFRLNYMLHELEPLGYHLVNVLLHSAVVYLYVLLCGVVFSEVWPALIAGLLFAVHPIHTEAVCGVVGRAELLCAVFFILSFTAYEKAKRGNSTMWLLGSWLLAVVSMLCKEQGITVVAICAAYDILQNYQENRQSLLKLLDTMVSDLTKTPLWLVGCGIRAAVVGVPTALVLAVRLSVGEPSRDLFHQNVNPPLALETPYRQLSWAYLSFVNSWLLLNPWNLNIDWRFGAVPLINSLTDPLNLLTLLVLGCLTGLAAWSLSGRGERHRTVAISLSLLVLPYLPASNLFFPVGFVVAERVLYIPSMGFCMLVGFGAWQLIQTTTNKTLKNIIVCFIVYILAVQSVKTVARNPEWKSHIPLFESGIRLNPRNGLLLSNLGKELKEAGDWELAEKVLKRAVEVSPTHSGGHMNLGKIQFHSKRYSEAIPPLRKALELIPADGNGSLQIAATSYLLAVSMAMDSSNQTALTEALAICNAALRRRKSSSILIEMKELSQALQTAEAGLRHNSSAHELHLTRATILRDMGEREEAKQAYRTALENKSDFLLAIKRLAFMYSEDNQHDLALPLWEKVREYEPSNQDCYNGLATALFIAKDYDKSEEVLTAGYKLFPKNINIIFNLGNLYLRMDRREQSLHFLQLTMELDPNYRNVKTLIEQKFKDITN</sequence>
<protein>
    <recommendedName>
        <fullName evidence="5">dolichyl-phosphate-mannose--protein mannosyltransferase</fullName>
        <ecNumber evidence="5">2.4.1.109</ecNumber>
    </recommendedName>
</protein>
<name>A0AA35WZB8_GEOBA</name>
<keyword evidence="10" id="KW-0256">Endoplasmic reticulum</keyword>
<feature type="domain" description="DUF1736" evidence="16">
    <location>
        <begin position="269"/>
        <end position="335"/>
    </location>
</feature>
<evidence type="ECO:0000256" key="5">
    <source>
        <dbReference type="ARBA" id="ARBA00012839"/>
    </source>
</evidence>
<dbReference type="SUPFAM" id="SSF48452">
    <property type="entry name" value="TPR-like"/>
    <property type="match status" value="2"/>
</dbReference>
<evidence type="ECO:0000256" key="11">
    <source>
        <dbReference type="ARBA" id="ARBA00022989"/>
    </source>
</evidence>
<dbReference type="GO" id="GO:0016020">
    <property type="term" value="C:membrane"/>
    <property type="evidence" value="ECO:0007669"/>
    <property type="project" value="UniProtKB-SubCell"/>
</dbReference>
<dbReference type="PROSITE" id="PS50005">
    <property type="entry name" value="TPR"/>
    <property type="match status" value="3"/>
</dbReference>
<evidence type="ECO:0000256" key="2">
    <source>
        <dbReference type="ARBA" id="ARBA00004240"/>
    </source>
</evidence>
<feature type="transmembrane region" description="Helical" evidence="14">
    <location>
        <begin position="353"/>
        <end position="376"/>
    </location>
</feature>
<dbReference type="Gene3D" id="1.25.40.10">
    <property type="entry name" value="Tetratricopeptide repeat domain"/>
    <property type="match status" value="2"/>
</dbReference>
<evidence type="ECO:0000256" key="4">
    <source>
        <dbReference type="ARBA" id="ARBA00007882"/>
    </source>
</evidence>
<keyword evidence="11 14" id="KW-1133">Transmembrane helix</keyword>
<evidence type="ECO:0000256" key="15">
    <source>
        <dbReference type="SAM" id="SignalP"/>
    </source>
</evidence>
<feature type="chain" id="PRO_5041414266" description="dolichyl-phosphate-mannose--protein mannosyltransferase" evidence="15">
    <location>
        <begin position="34"/>
        <end position="744"/>
    </location>
</feature>
<accession>A0AA35WZB8</accession>
<evidence type="ECO:0000256" key="6">
    <source>
        <dbReference type="ARBA" id="ARBA00022679"/>
    </source>
</evidence>
<feature type="transmembrane region" description="Helical" evidence="14">
    <location>
        <begin position="111"/>
        <end position="136"/>
    </location>
</feature>
<keyword evidence="9 13" id="KW-0802">TPR repeat</keyword>
<feature type="transmembrane region" description="Helical" evidence="14">
    <location>
        <begin position="148"/>
        <end position="167"/>
    </location>
</feature>
<keyword evidence="6" id="KW-0808">Transferase</keyword>
<dbReference type="InterPro" id="IPR019734">
    <property type="entry name" value="TPR_rpt"/>
</dbReference>
<feature type="repeat" description="TPR" evidence="13">
    <location>
        <begin position="454"/>
        <end position="487"/>
    </location>
</feature>
<evidence type="ECO:0000256" key="9">
    <source>
        <dbReference type="ARBA" id="ARBA00022803"/>
    </source>
</evidence>
<evidence type="ECO:0000256" key="8">
    <source>
        <dbReference type="ARBA" id="ARBA00022737"/>
    </source>
</evidence>